<evidence type="ECO:0000313" key="1">
    <source>
        <dbReference type="EMBL" id="PFH60658.1"/>
    </source>
</evidence>
<dbReference type="STRING" id="268505.A0A2A9PH33"/>
<dbReference type="OrthoDB" id="3641511at2759"/>
<accession>A0A2A9PH33</accession>
<reference evidence="1 2" key="2">
    <citation type="journal article" date="2017" name="Sci. Rep.">
        <title>Ant-infecting Ophiocordyceps genomes reveal a high diversity of potential behavioral manipulation genes and a possible major role for enterotoxins.</title>
        <authorList>
            <person name="de Bekker C."/>
            <person name="Ohm R.A."/>
            <person name="Evans H.C."/>
            <person name="Brachmann A."/>
            <person name="Hughes D.P."/>
        </authorList>
    </citation>
    <scope>NUCLEOTIDE SEQUENCE [LARGE SCALE GENOMIC DNA]</scope>
    <source>
        <strain evidence="1 2">SC16a</strain>
    </source>
</reference>
<sequence>MWVNDRKRERRAMILLKHRTVFLDRVRFLLRLWSRAPNNLTLITNCFFCKSLARRSSRSWWLIWATLQTVLDRTSALERTMQRRFDQVDDSLDCLDRKITFSHRHAVVRAQNSTIKRGDAPLQCPYSILTGDLMEGFPPTRISWTDCMAAT</sequence>
<dbReference type="EMBL" id="LAZP02000115">
    <property type="protein sequence ID" value="PFH60658.1"/>
    <property type="molecule type" value="Genomic_DNA"/>
</dbReference>
<proteinExistence type="predicted"/>
<dbReference type="Proteomes" id="UP000037136">
    <property type="component" value="Unassembled WGS sequence"/>
</dbReference>
<keyword evidence="2" id="KW-1185">Reference proteome</keyword>
<comment type="caution">
    <text evidence="1">The sequence shown here is derived from an EMBL/GenBank/DDBJ whole genome shotgun (WGS) entry which is preliminary data.</text>
</comment>
<name>A0A2A9PH33_OPHUN</name>
<protein>
    <submittedName>
        <fullName evidence="1">Uncharacterized protein</fullName>
    </submittedName>
</protein>
<organism evidence="1 2">
    <name type="scientific">Ophiocordyceps unilateralis</name>
    <name type="common">Zombie-ant fungus</name>
    <name type="synonym">Torrubia unilateralis</name>
    <dbReference type="NCBI Taxonomy" id="268505"/>
    <lineage>
        <taxon>Eukaryota</taxon>
        <taxon>Fungi</taxon>
        <taxon>Dikarya</taxon>
        <taxon>Ascomycota</taxon>
        <taxon>Pezizomycotina</taxon>
        <taxon>Sordariomycetes</taxon>
        <taxon>Hypocreomycetidae</taxon>
        <taxon>Hypocreales</taxon>
        <taxon>Ophiocordycipitaceae</taxon>
        <taxon>Ophiocordyceps</taxon>
    </lineage>
</organism>
<evidence type="ECO:0000313" key="2">
    <source>
        <dbReference type="Proteomes" id="UP000037136"/>
    </source>
</evidence>
<gene>
    <name evidence="1" type="ORF">XA68_10570</name>
</gene>
<reference evidence="1 2" key="1">
    <citation type="journal article" date="2015" name="BMC Genomics">
        <title>Gene expression during zombie ant biting behavior reflects the complexity underlying fungal parasitic behavioral manipulation.</title>
        <authorList>
            <person name="de Bekker C."/>
            <person name="Ohm R.A."/>
            <person name="Loreto R.G."/>
            <person name="Sebastian A."/>
            <person name="Albert I."/>
            <person name="Merrow M."/>
            <person name="Brachmann A."/>
            <person name="Hughes D.P."/>
        </authorList>
    </citation>
    <scope>NUCLEOTIDE SEQUENCE [LARGE SCALE GENOMIC DNA]</scope>
    <source>
        <strain evidence="1 2">SC16a</strain>
    </source>
</reference>
<dbReference type="AlphaFoldDB" id="A0A2A9PH33"/>